<dbReference type="STRING" id="1189619.pgond44_13928"/>
<sequence length="466" mass="54079">MENWISNIIKNGTLVDNQQYFVRDGLLMSTGYNSEIRLKAKAPGEHKKSWNDNESVWWFLIEKTQAINTQLSEDKESKLVFFNEKEYEHNSDNDFLSVSGYNPYNFTARSGNIIGYVKNNNYSLKISSRFGDQFLKYIIADADGFLEIENYGGQENNEGFEWLLIYLWKIKLKRALRLGLPKHYVSKTQTLSKVKGTVVTVDYFLTKEQAKYKCTYREHSYNNLTVRLIASVFELLKGNSLVSDMHQIRSSFLIATEGKRTNIKELLATKKESNPFYQEYNEVISLSKRIIKNDVATFGELSSTSAFLFDVSMLFEYFIKKLLTRNNFKMLSKFNSALSIETGAYERKLQPDLLFEDANGFYVFDVKYKAFDERYGVKREDLFQLHTYIGQYGNNNKVSGCGFIYPSREKENKIITKTINTMGIGIPFHICLLAIPDEKDGTNFNKFFKLKCEEFVISLKEKLNTI</sequence>
<dbReference type="AlphaFoldDB" id="N1WW02"/>
<dbReference type="PANTHER" id="PTHR38733">
    <property type="entry name" value="PROTEIN MCRC"/>
    <property type="match status" value="1"/>
</dbReference>
<protein>
    <recommendedName>
        <fullName evidence="3">Restriction endonuclease</fullName>
    </recommendedName>
</protein>
<keyword evidence="2" id="KW-1185">Reference proteome</keyword>
<dbReference type="PANTHER" id="PTHR38733:SF1">
    <property type="entry name" value="TYPE IV METHYL-DIRECTED RESTRICTION ENZYME ECOKMCRBC"/>
    <property type="match status" value="1"/>
</dbReference>
<dbReference type="Proteomes" id="UP000012317">
    <property type="component" value="Unassembled WGS sequence"/>
</dbReference>
<dbReference type="RefSeq" id="WP_003444230.1">
    <property type="nucleotide sequence ID" value="NZ_APLF01000021.1"/>
</dbReference>
<dbReference type="eggNOG" id="COG4268">
    <property type="taxonomic scope" value="Bacteria"/>
</dbReference>
<gene>
    <name evidence="1" type="ORF">pgond44_13928</name>
</gene>
<proteinExistence type="predicted"/>
<dbReference type="InterPro" id="IPR019292">
    <property type="entry name" value="McrC"/>
</dbReference>
<comment type="caution">
    <text evidence="1">The sequence shown here is derived from an EMBL/GenBank/DDBJ whole genome shotgun (WGS) entry which is preliminary data.</text>
</comment>
<evidence type="ECO:0008006" key="3">
    <source>
        <dbReference type="Google" id="ProtNLM"/>
    </source>
</evidence>
<organism evidence="1 2">
    <name type="scientific">Psychroflexus gondwanensis ACAM 44</name>
    <dbReference type="NCBI Taxonomy" id="1189619"/>
    <lineage>
        <taxon>Bacteria</taxon>
        <taxon>Pseudomonadati</taxon>
        <taxon>Bacteroidota</taxon>
        <taxon>Flavobacteriia</taxon>
        <taxon>Flavobacteriales</taxon>
        <taxon>Flavobacteriaceae</taxon>
        <taxon>Psychroflexus</taxon>
    </lineage>
</organism>
<accession>N1WW02</accession>
<dbReference type="Pfam" id="PF10117">
    <property type="entry name" value="McrBC"/>
    <property type="match status" value="1"/>
</dbReference>
<name>N1WW02_9FLAO</name>
<evidence type="ECO:0000313" key="1">
    <source>
        <dbReference type="EMBL" id="EMY80008.1"/>
    </source>
</evidence>
<evidence type="ECO:0000313" key="2">
    <source>
        <dbReference type="Proteomes" id="UP000012317"/>
    </source>
</evidence>
<dbReference type="EMBL" id="APLF01000021">
    <property type="protein sequence ID" value="EMY80008.1"/>
    <property type="molecule type" value="Genomic_DNA"/>
</dbReference>
<reference evidence="1 2" key="1">
    <citation type="journal article" date="2014" name="Genome Biol. Evol.">
        <title>Extensive gene acquisition in the extremely psychrophilic bacterial species Psychroflexus torquis and the link to sea-ice ecosystem specialism.</title>
        <authorList>
            <person name="Feng S."/>
            <person name="Powell S.M."/>
            <person name="Wilson R."/>
            <person name="Bowman J.P."/>
        </authorList>
    </citation>
    <scope>NUCLEOTIDE SEQUENCE [LARGE SCALE GENOMIC DNA]</scope>
    <source>
        <strain evidence="1 2">ACAM 44</strain>
    </source>
</reference>